<comment type="caution">
    <text evidence="1">The sequence shown here is derived from an EMBL/GenBank/DDBJ whole genome shotgun (WGS) entry which is preliminary data.</text>
</comment>
<protein>
    <submittedName>
        <fullName evidence="1">Uncharacterized protein</fullName>
    </submittedName>
</protein>
<dbReference type="AlphaFoldDB" id="A0A4S2DPF9"/>
<organism evidence="1 2">
    <name type="scientific">Clostridium sartagoforme</name>
    <dbReference type="NCBI Taxonomy" id="84031"/>
    <lineage>
        <taxon>Bacteria</taxon>
        <taxon>Bacillati</taxon>
        <taxon>Bacillota</taxon>
        <taxon>Clostridia</taxon>
        <taxon>Eubacteriales</taxon>
        <taxon>Clostridiaceae</taxon>
        <taxon>Clostridium</taxon>
    </lineage>
</organism>
<dbReference type="EMBL" id="SRYR01000001">
    <property type="protein sequence ID" value="TGY43682.1"/>
    <property type="molecule type" value="Genomic_DNA"/>
</dbReference>
<reference evidence="1 2" key="1">
    <citation type="submission" date="2019-04" db="EMBL/GenBank/DDBJ databases">
        <title>Microbes associate with the intestines of laboratory mice.</title>
        <authorList>
            <person name="Navarre W."/>
            <person name="Wong E."/>
            <person name="Huang K."/>
            <person name="Tropini C."/>
            <person name="Ng K."/>
            <person name="Yu B."/>
        </authorList>
    </citation>
    <scope>NUCLEOTIDE SEQUENCE [LARGE SCALE GENOMIC DNA]</scope>
    <source>
        <strain evidence="1 2">NM50_B9-20</strain>
    </source>
</reference>
<dbReference type="RefSeq" id="WP_136004246.1">
    <property type="nucleotide sequence ID" value="NZ_SRYR01000001.1"/>
</dbReference>
<sequence length="67" mass="7895">MITSPNINQLNIDKYVNKYSRVEELLDAVANYLCTHLNTAEDIVILHEFPYKSQKKFKNLKNKLIKK</sequence>
<evidence type="ECO:0000313" key="2">
    <source>
        <dbReference type="Proteomes" id="UP000306888"/>
    </source>
</evidence>
<accession>A0A4S2DPF9</accession>
<name>A0A4S2DPF9_9CLOT</name>
<evidence type="ECO:0000313" key="1">
    <source>
        <dbReference type="EMBL" id="TGY43682.1"/>
    </source>
</evidence>
<keyword evidence="2" id="KW-1185">Reference proteome</keyword>
<gene>
    <name evidence="1" type="ORF">E5347_02385</name>
</gene>
<proteinExistence type="predicted"/>
<dbReference type="Proteomes" id="UP000306888">
    <property type="component" value="Unassembled WGS sequence"/>
</dbReference>